<organism evidence="9 10">
    <name type="scientific">Turicibacter sanguinis</name>
    <dbReference type="NCBI Taxonomy" id="154288"/>
    <lineage>
        <taxon>Bacteria</taxon>
        <taxon>Bacillati</taxon>
        <taxon>Bacillota</taxon>
        <taxon>Erysipelotrichia</taxon>
        <taxon>Erysipelotrichales</taxon>
        <taxon>Turicibacteraceae</taxon>
        <taxon>Turicibacter</taxon>
    </lineage>
</organism>
<evidence type="ECO:0000256" key="3">
    <source>
        <dbReference type="ARBA" id="ARBA00022598"/>
    </source>
</evidence>
<comment type="function">
    <text evidence="8">Ligates lysine onto the cytidine present at position 34 of the AUA codon-specific tRNA(Ile) that contains the anticodon CAU, in an ATP-dependent manner. Cytidine is converted to lysidine, thus changing the amino acid specificity of the tRNA from methionine to isoleucine.</text>
</comment>
<evidence type="ECO:0000256" key="8">
    <source>
        <dbReference type="HAMAP-Rule" id="MF_01161"/>
    </source>
</evidence>
<dbReference type="GO" id="GO:0006400">
    <property type="term" value="P:tRNA modification"/>
    <property type="evidence" value="ECO:0007669"/>
    <property type="project" value="UniProtKB-UniRule"/>
</dbReference>
<dbReference type="Gene3D" id="3.40.50.620">
    <property type="entry name" value="HUPs"/>
    <property type="match status" value="1"/>
</dbReference>
<keyword evidence="5 8" id="KW-0547">Nucleotide-binding</keyword>
<comment type="similarity">
    <text evidence="8">Belongs to the tRNA(Ile)-lysidine synthase family.</text>
</comment>
<comment type="domain">
    <text evidence="8">The N-terminal region contains the highly conserved SGGXDS motif, predicted to be a P-loop motif involved in ATP binding.</text>
</comment>
<comment type="catalytic activity">
    <reaction evidence="7 8">
        <text>cytidine(34) in tRNA(Ile2) + L-lysine + ATP = lysidine(34) in tRNA(Ile2) + AMP + diphosphate + H(+)</text>
        <dbReference type="Rhea" id="RHEA:43744"/>
        <dbReference type="Rhea" id="RHEA-COMP:10625"/>
        <dbReference type="Rhea" id="RHEA-COMP:10670"/>
        <dbReference type="ChEBI" id="CHEBI:15378"/>
        <dbReference type="ChEBI" id="CHEBI:30616"/>
        <dbReference type="ChEBI" id="CHEBI:32551"/>
        <dbReference type="ChEBI" id="CHEBI:33019"/>
        <dbReference type="ChEBI" id="CHEBI:82748"/>
        <dbReference type="ChEBI" id="CHEBI:83665"/>
        <dbReference type="ChEBI" id="CHEBI:456215"/>
        <dbReference type="EC" id="6.3.4.19"/>
    </reaction>
</comment>
<reference evidence="9 10" key="1">
    <citation type="journal article" date="2019" name="Nat. Med.">
        <title>A library of human gut bacterial isolates paired with longitudinal multiomics data enables mechanistic microbiome research.</title>
        <authorList>
            <person name="Poyet M."/>
            <person name="Groussin M."/>
            <person name="Gibbons S.M."/>
            <person name="Avila-Pacheco J."/>
            <person name="Jiang X."/>
            <person name="Kearney S.M."/>
            <person name="Perrotta A.R."/>
            <person name="Berdy B."/>
            <person name="Zhao S."/>
            <person name="Lieberman T.D."/>
            <person name="Swanson P.K."/>
            <person name="Smith M."/>
            <person name="Roesemann S."/>
            <person name="Alexander J.E."/>
            <person name="Rich S.A."/>
            <person name="Livny J."/>
            <person name="Vlamakis H."/>
            <person name="Clish C."/>
            <person name="Bullock K."/>
            <person name="Deik A."/>
            <person name="Scott J."/>
            <person name="Pierce K.A."/>
            <person name="Xavier R.J."/>
            <person name="Alm E.J."/>
        </authorList>
    </citation>
    <scope>NUCLEOTIDE SEQUENCE [LARGE SCALE GENOMIC DNA]</scope>
    <source>
        <strain evidence="9 10">BIOML-A198</strain>
    </source>
</reference>
<dbReference type="EMBL" id="WMQE01000011">
    <property type="protein sequence ID" value="MTK21088.1"/>
    <property type="molecule type" value="Genomic_DNA"/>
</dbReference>
<evidence type="ECO:0000256" key="6">
    <source>
        <dbReference type="ARBA" id="ARBA00022840"/>
    </source>
</evidence>
<keyword evidence="6 8" id="KW-0067">ATP-binding</keyword>
<dbReference type="RefSeq" id="WP_006784884.1">
    <property type="nucleotide sequence ID" value="NZ_CABJBH010000010.1"/>
</dbReference>
<dbReference type="Proteomes" id="UP000487649">
    <property type="component" value="Unassembled WGS sequence"/>
</dbReference>
<dbReference type="AlphaFoldDB" id="A0A173TKR9"/>
<evidence type="ECO:0000256" key="7">
    <source>
        <dbReference type="ARBA" id="ARBA00048539"/>
    </source>
</evidence>
<dbReference type="GeneID" id="60058037"/>
<dbReference type="SMART" id="SM00977">
    <property type="entry name" value="TilS_C"/>
    <property type="match status" value="1"/>
</dbReference>
<dbReference type="GO" id="GO:0005524">
    <property type="term" value="F:ATP binding"/>
    <property type="evidence" value="ECO:0007669"/>
    <property type="project" value="UniProtKB-UniRule"/>
</dbReference>
<evidence type="ECO:0000256" key="1">
    <source>
        <dbReference type="ARBA" id="ARBA00004496"/>
    </source>
</evidence>
<dbReference type="SUPFAM" id="SSF52402">
    <property type="entry name" value="Adenine nucleotide alpha hydrolases-like"/>
    <property type="match status" value="1"/>
</dbReference>
<keyword evidence="3 8" id="KW-0436">Ligase</keyword>
<dbReference type="InterPro" id="IPR012796">
    <property type="entry name" value="Lysidine-tRNA-synth_C"/>
</dbReference>
<dbReference type="NCBIfam" id="TIGR02432">
    <property type="entry name" value="lysidine_TilS_N"/>
    <property type="match status" value="1"/>
</dbReference>
<dbReference type="InterPro" id="IPR014729">
    <property type="entry name" value="Rossmann-like_a/b/a_fold"/>
</dbReference>
<sequence length="459" mass="53199">MKKVILRTIKKYNLLEKNKSVVVAVSGGADSMALLNLLVEIKELYNLHLVVAHVNHKKRENSDLDEVLVNKIALENGLDYEVYYLPKCLTNENFHEYARRERYNFFKRVAANYKADCIVTAHHADDHLETQIYRLLYHSTVSGLIGIEPIVEYCGLKIIRPLIEVTKDDIYKYCSESRIEYREDESNQSDVYTRNRIRKYIIPALAEETFSVYEHSRSISEQLSEDEAFFNLQVDQLMNEVSEIKGVFKVSRSFINSLPKSLSRRLIKRILQQFMIKDIQTVHIEEVLSVMQSSKPNLSVTLPNQICCVIAYDIVQFSTMLDEIEPYEMILDVDSTLVLPQGSTLCIRENKVDEKTEKSCINKVDLCYNEIELPLKVRTRKPGDRITLMNGHGTKKIKEIMIECRVPKHLRDTWPIITDSNDRIIWIPLLKKSSYCQQHLNGKTITIDYCHLGGNEEDA</sequence>
<dbReference type="SUPFAM" id="SSF56037">
    <property type="entry name" value="PheT/TilS domain"/>
    <property type="match status" value="1"/>
</dbReference>
<dbReference type="SUPFAM" id="SSF82829">
    <property type="entry name" value="MesJ substrate recognition domain-like"/>
    <property type="match status" value="1"/>
</dbReference>
<dbReference type="Pfam" id="PF01171">
    <property type="entry name" value="ATP_bind_3"/>
    <property type="match status" value="1"/>
</dbReference>
<dbReference type="InterPro" id="IPR011063">
    <property type="entry name" value="TilS/TtcA_N"/>
</dbReference>
<evidence type="ECO:0000313" key="10">
    <source>
        <dbReference type="Proteomes" id="UP000487649"/>
    </source>
</evidence>
<dbReference type="NCBIfam" id="TIGR02433">
    <property type="entry name" value="lysidine_TilS_C"/>
    <property type="match status" value="1"/>
</dbReference>
<proteinExistence type="inferred from homology"/>
<feature type="binding site" evidence="8">
    <location>
        <begin position="26"/>
        <end position="31"/>
    </location>
    <ligand>
        <name>ATP</name>
        <dbReference type="ChEBI" id="CHEBI:30616"/>
    </ligand>
</feature>
<evidence type="ECO:0000256" key="2">
    <source>
        <dbReference type="ARBA" id="ARBA00022490"/>
    </source>
</evidence>
<name>A0A173TKR9_9FIRM</name>
<dbReference type="Gene3D" id="3.30.465.60">
    <property type="match status" value="1"/>
</dbReference>
<gene>
    <name evidence="8 9" type="primary">tilS</name>
    <name evidence="9" type="ORF">GMA92_06610</name>
</gene>
<evidence type="ECO:0000313" key="9">
    <source>
        <dbReference type="EMBL" id="MTK21088.1"/>
    </source>
</evidence>
<dbReference type="PANTHER" id="PTHR43033">
    <property type="entry name" value="TRNA(ILE)-LYSIDINE SYNTHASE-RELATED"/>
    <property type="match status" value="1"/>
</dbReference>
<dbReference type="GO" id="GO:0005737">
    <property type="term" value="C:cytoplasm"/>
    <property type="evidence" value="ECO:0007669"/>
    <property type="project" value="UniProtKB-SubCell"/>
</dbReference>
<dbReference type="InterPro" id="IPR012795">
    <property type="entry name" value="tRNA_Ile_lys_synt_N"/>
</dbReference>
<dbReference type="Pfam" id="PF11734">
    <property type="entry name" value="TilS_C"/>
    <property type="match status" value="1"/>
</dbReference>
<evidence type="ECO:0000256" key="5">
    <source>
        <dbReference type="ARBA" id="ARBA00022741"/>
    </source>
</evidence>
<keyword evidence="4 8" id="KW-0819">tRNA processing</keyword>
<dbReference type="HAMAP" id="MF_01161">
    <property type="entry name" value="tRNA_Ile_lys_synt"/>
    <property type="match status" value="1"/>
</dbReference>
<keyword evidence="2 8" id="KW-0963">Cytoplasm</keyword>
<dbReference type="CDD" id="cd01992">
    <property type="entry name" value="TilS_N"/>
    <property type="match status" value="1"/>
</dbReference>
<evidence type="ECO:0000256" key="4">
    <source>
        <dbReference type="ARBA" id="ARBA00022694"/>
    </source>
</evidence>
<dbReference type="GO" id="GO:0032267">
    <property type="term" value="F:tRNA(Ile)-lysidine synthase activity"/>
    <property type="evidence" value="ECO:0007669"/>
    <property type="project" value="UniProtKB-EC"/>
</dbReference>
<dbReference type="PANTHER" id="PTHR43033:SF1">
    <property type="entry name" value="TRNA(ILE)-LYSIDINE SYNTHASE-RELATED"/>
    <property type="match status" value="1"/>
</dbReference>
<accession>A0A173TKR9</accession>
<dbReference type="EC" id="6.3.4.19" evidence="8"/>
<dbReference type="InterPro" id="IPR012094">
    <property type="entry name" value="tRNA_Ile_lys_synt"/>
</dbReference>
<dbReference type="OrthoDB" id="9807403at2"/>
<comment type="caution">
    <text evidence="9">The sequence shown here is derived from an EMBL/GenBank/DDBJ whole genome shotgun (WGS) entry which is preliminary data.</text>
</comment>
<comment type="subcellular location">
    <subcellularLocation>
        <location evidence="1 8">Cytoplasm</location>
    </subcellularLocation>
</comment>
<protein>
    <recommendedName>
        <fullName evidence="8">tRNA(Ile)-lysidine synthase</fullName>
        <ecNumber evidence="8">6.3.4.19</ecNumber>
    </recommendedName>
    <alternativeName>
        <fullName evidence="8">tRNA(Ile)-2-lysyl-cytidine synthase</fullName>
    </alternativeName>
    <alternativeName>
        <fullName evidence="8">tRNA(Ile)-lysidine synthetase</fullName>
    </alternativeName>
</protein>